<gene>
    <name evidence="1" type="ORF">SCF082_LOCUS36553</name>
</gene>
<sequence>MVFAIVFGAGAGAGCASNGPAIKKFAPPPEDVMPRRVIVMKRGEFDQDLNSYIDGVLIEAYLINNDRPGDGADQPFHRDGTLAFRLFDAGGELLCEGEFTPAIMARSERTEADTLLGPGYALQIMFGPRGYEDIRDRMAARMDFEFTPTAAPEQKAFGDSSMATTFRKWTVGLTAAVAGASVLMASGPEIDSQLPTYRPVSGVSGNIKSIGSDTMNNLMTLW</sequence>
<dbReference type="Proteomes" id="UP001642464">
    <property type="component" value="Unassembled WGS sequence"/>
</dbReference>
<comment type="caution">
    <text evidence="1">The sequence shown here is derived from an EMBL/GenBank/DDBJ whole genome shotgun (WGS) entry which is preliminary data.</text>
</comment>
<keyword evidence="2" id="KW-1185">Reference proteome</keyword>
<accession>A0ABP0PJT6</accession>
<evidence type="ECO:0000313" key="2">
    <source>
        <dbReference type="Proteomes" id="UP001642464"/>
    </source>
</evidence>
<dbReference type="Gene3D" id="3.40.190.10">
    <property type="entry name" value="Periplasmic binding protein-like II"/>
    <property type="match status" value="1"/>
</dbReference>
<organism evidence="1 2">
    <name type="scientific">Durusdinium trenchii</name>
    <dbReference type="NCBI Taxonomy" id="1381693"/>
    <lineage>
        <taxon>Eukaryota</taxon>
        <taxon>Sar</taxon>
        <taxon>Alveolata</taxon>
        <taxon>Dinophyceae</taxon>
        <taxon>Suessiales</taxon>
        <taxon>Symbiodiniaceae</taxon>
        <taxon>Durusdinium</taxon>
    </lineage>
</organism>
<feature type="non-terminal residue" evidence="1">
    <location>
        <position position="222"/>
    </location>
</feature>
<reference evidence="1 2" key="1">
    <citation type="submission" date="2024-02" db="EMBL/GenBank/DDBJ databases">
        <authorList>
            <person name="Chen Y."/>
            <person name="Shah S."/>
            <person name="Dougan E. K."/>
            <person name="Thang M."/>
            <person name="Chan C."/>
        </authorList>
    </citation>
    <scope>NUCLEOTIDE SEQUENCE [LARGE SCALE GENOMIC DNA]</scope>
</reference>
<protein>
    <submittedName>
        <fullName evidence="1">Phosphate-binding protein PstS</fullName>
    </submittedName>
</protein>
<name>A0ABP0PJT6_9DINO</name>
<dbReference type="EMBL" id="CAXAMM010036170">
    <property type="protein sequence ID" value="CAK9075407.1"/>
    <property type="molecule type" value="Genomic_DNA"/>
</dbReference>
<proteinExistence type="predicted"/>
<evidence type="ECO:0000313" key="1">
    <source>
        <dbReference type="EMBL" id="CAK9075407.1"/>
    </source>
</evidence>